<evidence type="ECO:0000256" key="13">
    <source>
        <dbReference type="ARBA" id="ARBA00022989"/>
    </source>
</evidence>
<keyword evidence="21" id="KW-1185">Reference proteome</keyword>
<dbReference type="GO" id="GO:0000166">
    <property type="term" value="F:nucleotide binding"/>
    <property type="evidence" value="ECO:0007669"/>
    <property type="project" value="UniProtKB-KW"/>
</dbReference>
<dbReference type="GO" id="GO:0052621">
    <property type="term" value="F:diguanylate cyclase activity"/>
    <property type="evidence" value="ECO:0007669"/>
    <property type="project" value="UniProtKB-EC"/>
</dbReference>
<evidence type="ECO:0000259" key="19">
    <source>
        <dbReference type="PROSITE" id="PS50887"/>
    </source>
</evidence>
<evidence type="ECO:0000256" key="18">
    <source>
        <dbReference type="SAM" id="Phobius"/>
    </source>
</evidence>
<evidence type="ECO:0000256" key="5">
    <source>
        <dbReference type="ARBA" id="ARBA00022475"/>
    </source>
</evidence>
<dbReference type="SUPFAM" id="SSF55073">
    <property type="entry name" value="Nucleotide cyclase"/>
    <property type="match status" value="1"/>
</dbReference>
<protein>
    <recommendedName>
        <fullName evidence="4">diguanylate cyclase</fullName>
        <ecNumber evidence="4">2.7.7.65</ecNumber>
    </recommendedName>
    <alternativeName>
        <fullName evidence="15">Cellulose synthesis regulatory protein</fullName>
    </alternativeName>
</protein>
<dbReference type="PANTHER" id="PTHR45138:SF9">
    <property type="entry name" value="DIGUANYLATE CYCLASE DGCM-RELATED"/>
    <property type="match status" value="1"/>
</dbReference>
<evidence type="ECO:0000256" key="10">
    <source>
        <dbReference type="ARBA" id="ARBA00022741"/>
    </source>
</evidence>
<evidence type="ECO:0000256" key="9">
    <source>
        <dbReference type="ARBA" id="ARBA00022723"/>
    </source>
</evidence>
<dbReference type="InterPro" id="IPR000160">
    <property type="entry name" value="GGDEF_dom"/>
</dbReference>
<evidence type="ECO:0000256" key="14">
    <source>
        <dbReference type="ARBA" id="ARBA00023136"/>
    </source>
</evidence>
<dbReference type="EMBL" id="LRBG01000005">
    <property type="protein sequence ID" value="KXU89240.1"/>
    <property type="molecule type" value="Genomic_DNA"/>
</dbReference>
<keyword evidence="12" id="KW-0135">Cellulose biosynthesis</keyword>
<comment type="catalytic activity">
    <reaction evidence="16">
        <text>2 GTP = 3',3'-c-di-GMP + 2 diphosphate</text>
        <dbReference type="Rhea" id="RHEA:24898"/>
        <dbReference type="ChEBI" id="CHEBI:33019"/>
        <dbReference type="ChEBI" id="CHEBI:37565"/>
        <dbReference type="ChEBI" id="CHEBI:58805"/>
        <dbReference type="EC" id="2.7.7.65"/>
    </reaction>
</comment>
<dbReference type="UniPathway" id="UPA00599"/>
<keyword evidence="9" id="KW-0479">Metal-binding</keyword>
<accession>A0A149PW01</accession>
<evidence type="ECO:0000256" key="17">
    <source>
        <dbReference type="ARBA" id="ARBA00045634"/>
    </source>
</evidence>
<dbReference type="PROSITE" id="PS50887">
    <property type="entry name" value="GGDEF"/>
    <property type="match status" value="1"/>
</dbReference>
<evidence type="ECO:0000256" key="16">
    <source>
        <dbReference type="ARBA" id="ARBA00034247"/>
    </source>
</evidence>
<comment type="function">
    <text evidence="17">Catalyzes the synthesis of cyclic-di-GMP (c-di-GMP) via the condensation of 2 GTP molecules. Cyclic-di-GMP is a second messenger which controls cell surface-associated traits in bacteria. Involved in the regulation of cellulose production.</text>
</comment>
<gene>
    <name evidence="20" type="ORF">CI15_09395</name>
</gene>
<dbReference type="STRING" id="1399968.CI15_09395"/>
<evidence type="ECO:0000256" key="3">
    <source>
        <dbReference type="ARBA" id="ARBA00011738"/>
    </source>
</evidence>
<dbReference type="Gene3D" id="3.30.70.270">
    <property type="match status" value="1"/>
</dbReference>
<dbReference type="GO" id="GO:0005886">
    <property type="term" value="C:plasma membrane"/>
    <property type="evidence" value="ECO:0007669"/>
    <property type="project" value="UniProtKB-SubCell"/>
</dbReference>
<keyword evidence="13 18" id="KW-1133">Transmembrane helix</keyword>
<dbReference type="AlphaFoldDB" id="A0A149PW01"/>
<evidence type="ECO:0000313" key="21">
    <source>
        <dbReference type="Proteomes" id="UP000075613"/>
    </source>
</evidence>
<evidence type="ECO:0000256" key="11">
    <source>
        <dbReference type="ARBA" id="ARBA00022842"/>
    </source>
</evidence>
<feature type="domain" description="GGDEF" evidence="19">
    <location>
        <begin position="403"/>
        <end position="546"/>
    </location>
</feature>
<dbReference type="FunFam" id="3.30.70.270:FF:000001">
    <property type="entry name" value="Diguanylate cyclase domain protein"/>
    <property type="match status" value="1"/>
</dbReference>
<evidence type="ECO:0000256" key="1">
    <source>
        <dbReference type="ARBA" id="ARBA00004429"/>
    </source>
</evidence>
<sequence>MIVCFVTVFVVTLILAVHQYFLVRARELDSRSHRLDIQVTALDTAISNNKQQLQFLRSSAERLLADRTVQLDPNPGASLQAVLQAQDERVWTLQVRDVNAPIRGIGTRQLAATPGLHRDEPTFLEDLRVAQLMSRLLAVQFELETGVERAVYVSRTGIVVAYPAVDDDETVRLLKNFGSSRLLQLVNRNSPDYDVTFDPIRGRKDPTGPRLLFGTPVTSTNLVRGIIFFVIPQRVVQDYLRTNTAADETHALIDPSGTPIATTGSTFPVNDENWLKTLPSQWNGLSAATLFQTRSGMLSAGQGFLLFRKLDTADLVLTSYVSAQTVFLSVVRLTSALFAGIWLLMAFLLWSTLFVVDRLLSMQLALNTRLRELSLVDPLTGLANRRRLKEEFDVLTRRRNVERHVALLMIDIDHFKRVNDVWGHAAGDEALKHLAHVTKIAVRPGDLTARLGGEEFCVLLPDTTGDDAARIAERVRKAIAGHACVLQEATVPRTAPGREISFTISIGVAEMVADNRPDLDALIALADLRLYAAKAAGRNRVVAGEFTQS</sequence>
<dbReference type="NCBIfam" id="TIGR00254">
    <property type="entry name" value="GGDEF"/>
    <property type="match status" value="1"/>
</dbReference>
<dbReference type="Pfam" id="PF00990">
    <property type="entry name" value="GGDEF"/>
    <property type="match status" value="1"/>
</dbReference>
<evidence type="ECO:0000256" key="7">
    <source>
        <dbReference type="ARBA" id="ARBA00022679"/>
    </source>
</evidence>
<evidence type="ECO:0000256" key="15">
    <source>
        <dbReference type="ARBA" id="ARBA00031311"/>
    </source>
</evidence>
<evidence type="ECO:0000256" key="2">
    <source>
        <dbReference type="ARBA" id="ARBA00005186"/>
    </source>
</evidence>
<dbReference type="Pfam" id="PF17151">
    <property type="entry name" value="CHASE7"/>
    <property type="match status" value="1"/>
</dbReference>
<dbReference type="GO" id="GO:1902201">
    <property type="term" value="P:negative regulation of bacterial-type flagellum-dependent cell motility"/>
    <property type="evidence" value="ECO:0007669"/>
    <property type="project" value="TreeGrafter"/>
</dbReference>
<keyword evidence="10" id="KW-0547">Nucleotide-binding</keyword>
<dbReference type="EC" id="2.7.7.65" evidence="4"/>
<comment type="subcellular location">
    <subcellularLocation>
        <location evidence="1">Cell inner membrane</location>
        <topology evidence="1">Multi-pass membrane protein</topology>
    </subcellularLocation>
</comment>
<proteinExistence type="predicted"/>
<keyword evidence="14 18" id="KW-0472">Membrane</keyword>
<keyword evidence="11" id="KW-0460">Magnesium</keyword>
<comment type="subunit">
    <text evidence="3">Homodimer.</text>
</comment>
<keyword evidence="8 18" id="KW-0812">Transmembrane</keyword>
<reference evidence="20 21" key="1">
    <citation type="journal article" date="2015" name="Int. J. Syst. Evol. Microbiol.">
        <title>Burkholderia monticola sp. nov., isolated from mountain soil.</title>
        <authorList>
            <person name="Baek I."/>
            <person name="Seo B."/>
            <person name="Lee I."/>
            <person name="Yi H."/>
            <person name="Chun J."/>
        </authorList>
    </citation>
    <scope>NUCLEOTIDE SEQUENCE [LARGE SCALE GENOMIC DNA]</scope>
    <source>
        <strain evidence="20 21">JC2948</strain>
    </source>
</reference>
<dbReference type="InterPro" id="IPR043128">
    <property type="entry name" value="Rev_trsase/Diguanyl_cyclase"/>
</dbReference>
<name>A0A149PW01_9BURK</name>
<keyword evidence="7" id="KW-0808">Transferase</keyword>
<evidence type="ECO:0000256" key="8">
    <source>
        <dbReference type="ARBA" id="ARBA00022692"/>
    </source>
</evidence>
<comment type="pathway">
    <text evidence="2">Glycan metabolism; bacterial cellulose biosynthesis.</text>
</comment>
<keyword evidence="5" id="KW-1003">Cell membrane</keyword>
<feature type="transmembrane region" description="Helical" evidence="18">
    <location>
        <begin position="336"/>
        <end position="356"/>
    </location>
</feature>
<dbReference type="InterPro" id="IPR029787">
    <property type="entry name" value="Nucleotide_cyclase"/>
</dbReference>
<comment type="caution">
    <text evidence="20">The sequence shown here is derived from an EMBL/GenBank/DDBJ whole genome shotgun (WGS) entry which is preliminary data.</text>
</comment>
<dbReference type="GO" id="GO:0043709">
    <property type="term" value="P:cell adhesion involved in single-species biofilm formation"/>
    <property type="evidence" value="ECO:0007669"/>
    <property type="project" value="TreeGrafter"/>
</dbReference>
<dbReference type="InterPro" id="IPR050469">
    <property type="entry name" value="Diguanylate_Cyclase"/>
</dbReference>
<evidence type="ECO:0000256" key="12">
    <source>
        <dbReference type="ARBA" id="ARBA00022916"/>
    </source>
</evidence>
<keyword evidence="6" id="KW-0997">Cell inner membrane</keyword>
<dbReference type="SMART" id="SM00267">
    <property type="entry name" value="GGDEF"/>
    <property type="match status" value="1"/>
</dbReference>
<organism evidence="20 21">
    <name type="scientific">Paraburkholderia monticola</name>
    <dbReference type="NCBI Taxonomy" id="1399968"/>
    <lineage>
        <taxon>Bacteria</taxon>
        <taxon>Pseudomonadati</taxon>
        <taxon>Pseudomonadota</taxon>
        <taxon>Betaproteobacteria</taxon>
        <taxon>Burkholderiales</taxon>
        <taxon>Burkholderiaceae</taxon>
        <taxon>Paraburkholderia</taxon>
    </lineage>
</organism>
<dbReference type="Proteomes" id="UP000075613">
    <property type="component" value="Unassembled WGS sequence"/>
</dbReference>
<dbReference type="GO" id="GO:0030244">
    <property type="term" value="P:cellulose biosynthetic process"/>
    <property type="evidence" value="ECO:0007669"/>
    <property type="project" value="UniProtKB-KW"/>
</dbReference>
<evidence type="ECO:0000256" key="6">
    <source>
        <dbReference type="ARBA" id="ARBA00022519"/>
    </source>
</evidence>
<dbReference type="CDD" id="cd01949">
    <property type="entry name" value="GGDEF"/>
    <property type="match status" value="1"/>
</dbReference>
<dbReference type="InterPro" id="IPR033416">
    <property type="entry name" value="CHASE7"/>
</dbReference>
<evidence type="ECO:0000313" key="20">
    <source>
        <dbReference type="EMBL" id="KXU89240.1"/>
    </source>
</evidence>
<dbReference type="PANTHER" id="PTHR45138">
    <property type="entry name" value="REGULATORY COMPONENTS OF SENSORY TRANSDUCTION SYSTEM"/>
    <property type="match status" value="1"/>
</dbReference>
<evidence type="ECO:0000256" key="4">
    <source>
        <dbReference type="ARBA" id="ARBA00012528"/>
    </source>
</evidence>
<dbReference type="UniPathway" id="UPA00694"/>
<dbReference type="GO" id="GO:0046872">
    <property type="term" value="F:metal ion binding"/>
    <property type="evidence" value="ECO:0007669"/>
    <property type="project" value="UniProtKB-KW"/>
</dbReference>